<evidence type="ECO:0000313" key="1">
    <source>
        <dbReference type="EMBL" id="DAZ98424.1"/>
    </source>
</evidence>
<sequence>MYLLGGYDGTDRLQDLYSIDVGALSPPSLLDICADYIRRNLDVVLERQSFVGVPSDLLHYVVFKRDGEDYLRGRCKICRPGRCGVYRLRHSEPKTESVRNKHDHGGNKHFLCECGHSNFHHELIDETRLYGRRQPESTSNKVLMLCGSIYKRLFESSTSPVLTFPRASRALEEARSRESYFA</sequence>
<proteinExistence type="predicted"/>
<reference evidence="1" key="1">
    <citation type="submission" date="2022-11" db="EMBL/GenBank/DDBJ databases">
        <authorList>
            <person name="Morgan W.R."/>
            <person name="Tartar A."/>
        </authorList>
    </citation>
    <scope>NUCLEOTIDE SEQUENCE</scope>
    <source>
        <strain evidence="1">ARSEF 373</strain>
    </source>
</reference>
<keyword evidence="2" id="KW-1185">Reference proteome</keyword>
<reference evidence="1" key="2">
    <citation type="journal article" date="2023" name="Microbiol Resour">
        <title>Decontamination and Annotation of the Draft Genome Sequence of the Oomycete Lagenidium giganteum ARSEF 373.</title>
        <authorList>
            <person name="Morgan W.R."/>
            <person name="Tartar A."/>
        </authorList>
    </citation>
    <scope>NUCLEOTIDE SEQUENCE</scope>
    <source>
        <strain evidence="1">ARSEF 373</strain>
    </source>
</reference>
<organism evidence="1 2">
    <name type="scientific">Lagenidium giganteum</name>
    <dbReference type="NCBI Taxonomy" id="4803"/>
    <lineage>
        <taxon>Eukaryota</taxon>
        <taxon>Sar</taxon>
        <taxon>Stramenopiles</taxon>
        <taxon>Oomycota</taxon>
        <taxon>Peronosporomycetes</taxon>
        <taxon>Pythiales</taxon>
        <taxon>Pythiaceae</taxon>
    </lineage>
</organism>
<dbReference type="EMBL" id="DAKRPA010000107">
    <property type="protein sequence ID" value="DAZ98424.1"/>
    <property type="molecule type" value="Genomic_DNA"/>
</dbReference>
<name>A0AAV2YYB0_9STRA</name>
<dbReference type="Proteomes" id="UP001146120">
    <property type="component" value="Unassembled WGS sequence"/>
</dbReference>
<evidence type="ECO:0000313" key="2">
    <source>
        <dbReference type="Proteomes" id="UP001146120"/>
    </source>
</evidence>
<gene>
    <name evidence="1" type="ORF">N0F65_000138</name>
</gene>
<accession>A0AAV2YYB0</accession>
<protein>
    <submittedName>
        <fullName evidence="1">Uncharacterized protein</fullName>
    </submittedName>
</protein>
<dbReference type="AlphaFoldDB" id="A0AAV2YYB0"/>
<comment type="caution">
    <text evidence="1">The sequence shown here is derived from an EMBL/GenBank/DDBJ whole genome shotgun (WGS) entry which is preliminary data.</text>
</comment>